<dbReference type="PRINTS" id="PR00455">
    <property type="entry name" value="HTHTETR"/>
</dbReference>
<dbReference type="InterPro" id="IPR050624">
    <property type="entry name" value="HTH-type_Tx_Regulator"/>
</dbReference>
<sequence length="218" mass="25393">MVGIQFWPSFRSKFAVTGATLITTPVRRRNKRSEHTIQTILAAAEVVILESGVERVSILDVCNQAGISRGTFYRYFSSQDELLEAFSRHKRDRFHESLFEALDPYKDPDDRFDALIRYMDNYLQVGQARKLLMVAPDYAIGWLHRIFHDSVSRFQNELAIVFDAWDERANIKIDRELVCELLIRYILSEQLVPSTKQARKALPSRIRRLLMALVKSRD</sequence>
<reference evidence="4" key="1">
    <citation type="submission" date="2020-03" db="EMBL/GenBank/DDBJ databases">
        <authorList>
            <person name="Guo F."/>
        </authorList>
    </citation>
    <scope>NUCLEOTIDE SEQUENCE</scope>
    <source>
        <strain evidence="4">JCM 30134</strain>
    </source>
</reference>
<feature type="DNA-binding region" description="H-T-H motif" evidence="2">
    <location>
        <begin position="57"/>
        <end position="76"/>
    </location>
</feature>
<dbReference type="InterPro" id="IPR009057">
    <property type="entry name" value="Homeodomain-like_sf"/>
</dbReference>
<organism evidence="4 5">
    <name type="scientific">Pseudomaricurvus hydrocarbonicus</name>
    <dbReference type="NCBI Taxonomy" id="1470433"/>
    <lineage>
        <taxon>Bacteria</taxon>
        <taxon>Pseudomonadati</taxon>
        <taxon>Pseudomonadota</taxon>
        <taxon>Gammaproteobacteria</taxon>
        <taxon>Cellvibrionales</taxon>
        <taxon>Cellvibrionaceae</taxon>
        <taxon>Pseudomaricurvus</taxon>
    </lineage>
</organism>
<dbReference type="EMBL" id="JAAONZ010000011">
    <property type="protein sequence ID" value="NHO66712.1"/>
    <property type="molecule type" value="Genomic_DNA"/>
</dbReference>
<protein>
    <submittedName>
        <fullName evidence="4">TetR/AcrR family transcriptional regulator</fullName>
    </submittedName>
</protein>
<dbReference type="PROSITE" id="PS50977">
    <property type="entry name" value="HTH_TETR_2"/>
    <property type="match status" value="1"/>
</dbReference>
<dbReference type="Proteomes" id="UP000787472">
    <property type="component" value="Unassembled WGS sequence"/>
</dbReference>
<evidence type="ECO:0000259" key="3">
    <source>
        <dbReference type="PROSITE" id="PS50977"/>
    </source>
</evidence>
<dbReference type="PROSITE" id="PS01081">
    <property type="entry name" value="HTH_TETR_1"/>
    <property type="match status" value="1"/>
</dbReference>
<evidence type="ECO:0000313" key="5">
    <source>
        <dbReference type="Proteomes" id="UP000787472"/>
    </source>
</evidence>
<gene>
    <name evidence="4" type="ORF">G8770_14270</name>
</gene>
<evidence type="ECO:0000256" key="1">
    <source>
        <dbReference type="ARBA" id="ARBA00023125"/>
    </source>
</evidence>
<dbReference type="SUPFAM" id="SSF46689">
    <property type="entry name" value="Homeodomain-like"/>
    <property type="match status" value="1"/>
</dbReference>
<dbReference type="AlphaFoldDB" id="A0A9E5MLA9"/>
<dbReference type="PANTHER" id="PTHR43479">
    <property type="entry name" value="ACREF/ENVCD OPERON REPRESSOR-RELATED"/>
    <property type="match status" value="1"/>
</dbReference>
<comment type="caution">
    <text evidence="4">The sequence shown here is derived from an EMBL/GenBank/DDBJ whole genome shotgun (WGS) entry which is preliminary data.</text>
</comment>
<evidence type="ECO:0000313" key="4">
    <source>
        <dbReference type="EMBL" id="NHO66712.1"/>
    </source>
</evidence>
<dbReference type="GO" id="GO:0003677">
    <property type="term" value="F:DNA binding"/>
    <property type="evidence" value="ECO:0007669"/>
    <property type="project" value="UniProtKB-UniRule"/>
</dbReference>
<evidence type="ECO:0000256" key="2">
    <source>
        <dbReference type="PROSITE-ProRule" id="PRU00335"/>
    </source>
</evidence>
<name>A0A9E5MLA9_9GAMM</name>
<feature type="domain" description="HTH tetR-type" evidence="3">
    <location>
        <begin position="34"/>
        <end position="94"/>
    </location>
</feature>
<accession>A0A9E5MLA9</accession>
<dbReference type="InterPro" id="IPR001647">
    <property type="entry name" value="HTH_TetR"/>
</dbReference>
<dbReference type="Gene3D" id="1.10.357.10">
    <property type="entry name" value="Tetracycline Repressor, domain 2"/>
    <property type="match status" value="1"/>
</dbReference>
<dbReference type="InterPro" id="IPR023772">
    <property type="entry name" value="DNA-bd_HTH_TetR-type_CS"/>
</dbReference>
<dbReference type="PANTHER" id="PTHR43479:SF11">
    <property type="entry name" value="ACREF_ENVCD OPERON REPRESSOR-RELATED"/>
    <property type="match status" value="1"/>
</dbReference>
<proteinExistence type="predicted"/>
<keyword evidence="1 2" id="KW-0238">DNA-binding</keyword>
<keyword evidence="5" id="KW-1185">Reference proteome</keyword>
<dbReference type="Pfam" id="PF00440">
    <property type="entry name" value="TetR_N"/>
    <property type="match status" value="1"/>
</dbReference>